<protein>
    <submittedName>
        <fullName evidence="1">Phosphotransferase</fullName>
    </submittedName>
</protein>
<evidence type="ECO:0000313" key="1">
    <source>
        <dbReference type="EMBL" id="QIK76671.1"/>
    </source>
</evidence>
<reference evidence="1 2" key="1">
    <citation type="submission" date="2020-03" db="EMBL/GenBank/DDBJ databases">
        <title>Nocardioides sp. nov., isolated from fish.</title>
        <authorList>
            <person name="Hyun D.-W."/>
            <person name="Bae J.-W."/>
        </authorList>
    </citation>
    <scope>NUCLEOTIDE SEQUENCE [LARGE SCALE GENOMIC DNA]</scope>
    <source>
        <strain evidence="1 2">HDW12A</strain>
    </source>
</reference>
<dbReference type="InterPro" id="IPR011009">
    <property type="entry name" value="Kinase-like_dom_sf"/>
</dbReference>
<accession>A0A6G7YIV2</accession>
<evidence type="ECO:0000313" key="2">
    <source>
        <dbReference type="Proteomes" id="UP000502035"/>
    </source>
</evidence>
<dbReference type="EMBL" id="CP049866">
    <property type="protein sequence ID" value="QIK76671.1"/>
    <property type="molecule type" value="Genomic_DNA"/>
</dbReference>
<dbReference type="GO" id="GO:0016740">
    <property type="term" value="F:transferase activity"/>
    <property type="evidence" value="ECO:0007669"/>
    <property type="project" value="UniProtKB-KW"/>
</dbReference>
<dbReference type="PANTHER" id="PTHR23020:SF41">
    <property type="entry name" value="AMINOGLYCOSIDE PHOSPHOTRANSFERASE DOMAIN-CONTAINING PROTEIN"/>
    <property type="match status" value="1"/>
</dbReference>
<dbReference type="SUPFAM" id="SSF56112">
    <property type="entry name" value="Protein kinase-like (PK-like)"/>
    <property type="match status" value="1"/>
</dbReference>
<gene>
    <name evidence="1" type="ORF">G7071_15790</name>
</gene>
<dbReference type="Proteomes" id="UP000502035">
    <property type="component" value="Chromosome"/>
</dbReference>
<dbReference type="RefSeq" id="WP_166320333.1">
    <property type="nucleotide sequence ID" value="NZ_CP049866.1"/>
</dbReference>
<dbReference type="PANTHER" id="PTHR23020">
    <property type="entry name" value="UNCHARACTERIZED NUCLEAR HORMONE RECEPTOR-RELATED"/>
    <property type="match status" value="1"/>
</dbReference>
<dbReference type="Gene3D" id="3.90.1200.10">
    <property type="match status" value="1"/>
</dbReference>
<dbReference type="InterPro" id="IPR004119">
    <property type="entry name" value="EcKL"/>
</dbReference>
<organism evidence="1 2">
    <name type="scientific">Nocardioides piscis</name>
    <dbReference type="NCBI Taxonomy" id="2714938"/>
    <lineage>
        <taxon>Bacteria</taxon>
        <taxon>Bacillati</taxon>
        <taxon>Actinomycetota</taxon>
        <taxon>Actinomycetes</taxon>
        <taxon>Propionibacteriales</taxon>
        <taxon>Nocardioidaceae</taxon>
        <taxon>Nocardioides</taxon>
    </lineage>
</organism>
<dbReference type="AlphaFoldDB" id="A0A6G7YIV2"/>
<dbReference type="InterPro" id="IPR052961">
    <property type="entry name" value="Oxido-Kinase-like_Enzymes"/>
</dbReference>
<keyword evidence="1" id="KW-0808">Transferase</keyword>
<name>A0A6G7YIV2_9ACTN</name>
<dbReference type="KEGG" id="npi:G7071_15790"/>
<keyword evidence="2" id="KW-1185">Reference proteome</keyword>
<dbReference type="Pfam" id="PF02958">
    <property type="entry name" value="EcKL"/>
    <property type="match status" value="1"/>
</dbReference>
<proteinExistence type="predicted"/>
<sequence length="351" mass="37913">MTEPLPEPLPELLTPASLGLLFDAEVVDVDAQRIGTGQMGSCYRLQVSYADDVAAPPPARMVVKLPAADPAARAMVAGIYRSEVGFYRDLAPTVDVRTPTLVASTWPDDEGSYLLALEDVAGAAQGDQVEGCTPAQARSAALNLVGLHAPRWCDPTLEVPSLRRADGQDVDLLRDMYPSTAELFFSVVGDLVGAETRETILACGEVIEAWSFARSELFAPVHGDYRLDNLLFSGDPAAPTVHAVDWQTLSLGPPTRDLAYLLGTGLAVDDRRTHERDIVSAYHRGLVERGVADYSAEQCWDDYALSMVQGPLVAIFGCAFGEKTERGPRMFAAMVDRACTAIRDLDTLSRV</sequence>